<reference evidence="5" key="1">
    <citation type="submission" date="2021-02" db="EMBL/GenBank/DDBJ databases">
        <authorList>
            <person name="Nowell W R."/>
        </authorList>
    </citation>
    <scope>NUCLEOTIDE SEQUENCE</scope>
</reference>
<dbReference type="PANTHER" id="PTHR24171">
    <property type="entry name" value="ANKYRIN REPEAT DOMAIN-CONTAINING PROTEIN 39-RELATED"/>
    <property type="match status" value="1"/>
</dbReference>
<evidence type="ECO:0000313" key="5">
    <source>
        <dbReference type="EMBL" id="CAF3962857.1"/>
    </source>
</evidence>
<name>A0A8S2MNT9_9BILA</name>
<dbReference type="PROSITE" id="PS50088">
    <property type="entry name" value="ANK_REPEAT"/>
    <property type="match status" value="1"/>
</dbReference>
<dbReference type="InterPro" id="IPR002110">
    <property type="entry name" value="Ankyrin_rpt"/>
</dbReference>
<evidence type="ECO:0000256" key="2">
    <source>
        <dbReference type="ARBA" id="ARBA00023043"/>
    </source>
</evidence>
<feature type="region of interest" description="Disordered" evidence="4">
    <location>
        <begin position="374"/>
        <end position="396"/>
    </location>
</feature>
<feature type="region of interest" description="Disordered" evidence="4">
    <location>
        <begin position="1"/>
        <end position="41"/>
    </location>
</feature>
<proteinExistence type="predicted"/>
<dbReference type="Proteomes" id="UP000681967">
    <property type="component" value="Unassembled WGS sequence"/>
</dbReference>
<feature type="compositionally biased region" description="Basic residues" evidence="4">
    <location>
        <begin position="1"/>
        <end position="11"/>
    </location>
</feature>
<feature type="region of interest" description="Disordered" evidence="4">
    <location>
        <begin position="194"/>
        <end position="290"/>
    </location>
</feature>
<keyword evidence="2 3" id="KW-0040">ANK repeat</keyword>
<feature type="compositionally biased region" description="Low complexity" evidence="4">
    <location>
        <begin position="683"/>
        <end position="699"/>
    </location>
</feature>
<accession>A0A8S2MNT9</accession>
<sequence length="726" mass="80579">MSTIGKKRRHPTTSSPNDSDEDNSEQLQNSASQLSNKRRGSVAADFAPHRLIFSERQQMAVLKQLTAGEESNPVTKNQFKAARLLLKSGANANAPGPEGQTPIVDAVLNNNTMMIELLLNYSADPSAVDSTRLNETMLSIIKGETSVLDSSDNENDDESISSLSSLTSDDDCEQDDKQNFHSTLVEKLDKNLSQRSKFAKIQRKPLGRFRPRSSQSSDSSSYSKPRTASGNNETSSGKNPYDFDSEEDNEMRKSTNETRDENKKKTVRKQESLKKRANSGSSIPSSESLNIKKRSKKIDLFKEKQKFQSTSDDEQLQIYRVPPLKIVLARAVLHKTSDIESLNLSNMDNNNLTVDTSSMPIIEHSKKLLSSMSSSIPVTSSENTEKSQNIKEHENEDEILKLNRHRNSSHISNLEQAKRIPSSLSQSQSPQSIISTLLDKVITEIETTNDQQLNSLPIIEDDQMEVDDDDDDDNDENEDDDDDGEPGNLQNNLSNKSIKIDKERSTAKTSSSSSSSSSSKRDLKPTTRTLRSHARAKVNSLTLIQSSSNTYNNVRRVSSRRRALEKKSLLSANENEKKRKSLSERSKKDKDNTATNDDIHTSSYSDDQTTENTNTEKLSHTVASQHDDASSCSSTGAGDGSSTSSSMTNNKQSNTNPDIDTLPPNKRRLRERNAVISNTSLPSSLTNDASNNSNSTTITDNSLTETITTREIPINSIKQFLEIRQQ</sequence>
<feature type="compositionally biased region" description="Polar residues" evidence="4">
    <location>
        <begin position="224"/>
        <end position="238"/>
    </location>
</feature>
<keyword evidence="1" id="KW-0677">Repeat</keyword>
<dbReference type="Pfam" id="PF00023">
    <property type="entry name" value="Ank"/>
    <property type="match status" value="1"/>
</dbReference>
<organism evidence="5 6">
    <name type="scientific">Rotaria magnacalcarata</name>
    <dbReference type="NCBI Taxonomy" id="392030"/>
    <lineage>
        <taxon>Eukaryota</taxon>
        <taxon>Metazoa</taxon>
        <taxon>Spiralia</taxon>
        <taxon>Gnathifera</taxon>
        <taxon>Rotifera</taxon>
        <taxon>Eurotatoria</taxon>
        <taxon>Bdelloidea</taxon>
        <taxon>Philodinida</taxon>
        <taxon>Philodinidae</taxon>
        <taxon>Rotaria</taxon>
    </lineage>
</organism>
<feature type="compositionally biased region" description="Acidic residues" evidence="4">
    <location>
        <begin position="459"/>
        <end position="485"/>
    </location>
</feature>
<feature type="compositionally biased region" description="Low complexity" evidence="4">
    <location>
        <begin position="420"/>
        <end position="431"/>
    </location>
</feature>
<evidence type="ECO:0000313" key="6">
    <source>
        <dbReference type="Proteomes" id="UP000681967"/>
    </source>
</evidence>
<protein>
    <submittedName>
        <fullName evidence="5">Uncharacterized protein</fullName>
    </submittedName>
</protein>
<feature type="compositionally biased region" description="Low complexity" evidence="4">
    <location>
        <begin position="213"/>
        <end position="223"/>
    </location>
</feature>
<feature type="region of interest" description="Disordered" evidence="4">
    <location>
        <begin position="452"/>
        <end position="537"/>
    </location>
</feature>
<dbReference type="SUPFAM" id="SSF48403">
    <property type="entry name" value="Ankyrin repeat"/>
    <property type="match status" value="1"/>
</dbReference>
<feature type="compositionally biased region" description="Polar residues" evidence="4">
    <location>
        <begin position="601"/>
        <end position="624"/>
    </location>
</feature>
<evidence type="ECO:0000256" key="3">
    <source>
        <dbReference type="PROSITE-ProRule" id="PRU00023"/>
    </source>
</evidence>
<feature type="compositionally biased region" description="Polar residues" evidence="4">
    <location>
        <begin position="278"/>
        <end position="289"/>
    </location>
</feature>
<feature type="region of interest" description="Disordered" evidence="4">
    <location>
        <begin position="409"/>
        <end position="431"/>
    </location>
</feature>
<feature type="compositionally biased region" description="Basic residues" evidence="4">
    <location>
        <begin position="197"/>
        <end position="211"/>
    </location>
</feature>
<feature type="non-terminal residue" evidence="5">
    <location>
        <position position="1"/>
    </location>
</feature>
<comment type="caution">
    <text evidence="5">The sequence shown here is derived from an EMBL/GenBank/DDBJ whole genome shotgun (WGS) entry which is preliminary data.</text>
</comment>
<dbReference type="Gene3D" id="1.25.40.20">
    <property type="entry name" value="Ankyrin repeat-containing domain"/>
    <property type="match status" value="1"/>
</dbReference>
<feature type="compositionally biased region" description="Basic and acidic residues" evidence="4">
    <location>
        <begin position="574"/>
        <end position="600"/>
    </location>
</feature>
<feature type="region of interest" description="Disordered" evidence="4">
    <location>
        <begin position="147"/>
        <end position="175"/>
    </location>
</feature>
<dbReference type="InterPro" id="IPR036770">
    <property type="entry name" value="Ankyrin_rpt-contain_sf"/>
</dbReference>
<evidence type="ECO:0000256" key="1">
    <source>
        <dbReference type="ARBA" id="ARBA00022737"/>
    </source>
</evidence>
<feature type="compositionally biased region" description="Basic and acidic residues" evidence="4">
    <location>
        <begin position="383"/>
        <end position="396"/>
    </location>
</feature>
<feature type="compositionally biased region" description="Polar residues" evidence="4">
    <location>
        <begin position="488"/>
        <end position="497"/>
    </location>
</feature>
<feature type="compositionally biased region" description="Low complexity" evidence="4">
    <location>
        <begin position="630"/>
        <end position="656"/>
    </location>
</feature>
<feature type="region of interest" description="Disordered" evidence="4">
    <location>
        <begin position="550"/>
        <end position="699"/>
    </location>
</feature>
<feature type="compositionally biased region" description="Basic and acidic residues" evidence="4">
    <location>
        <begin position="250"/>
        <end position="274"/>
    </location>
</feature>
<dbReference type="EMBL" id="CAJOBH010003705">
    <property type="protein sequence ID" value="CAF3962857.1"/>
    <property type="molecule type" value="Genomic_DNA"/>
</dbReference>
<dbReference type="PROSITE" id="PS50297">
    <property type="entry name" value="ANK_REP_REGION"/>
    <property type="match status" value="1"/>
</dbReference>
<dbReference type="AlphaFoldDB" id="A0A8S2MNT9"/>
<evidence type="ECO:0000256" key="4">
    <source>
        <dbReference type="SAM" id="MobiDB-lite"/>
    </source>
</evidence>
<feature type="compositionally biased region" description="Polar residues" evidence="4">
    <location>
        <begin position="26"/>
        <end position="35"/>
    </location>
</feature>
<gene>
    <name evidence="5" type="ORF">BYL167_LOCUS11642</name>
</gene>
<feature type="repeat" description="ANK" evidence="3">
    <location>
        <begin position="98"/>
        <end position="130"/>
    </location>
</feature>